<dbReference type="Gene3D" id="3.30.565.10">
    <property type="entry name" value="Histidine kinase-like ATPase, C-terminal domain"/>
    <property type="match status" value="1"/>
</dbReference>
<keyword evidence="3" id="KW-0547">Nucleotide-binding</keyword>
<dbReference type="PANTHER" id="PTHR35526:SF3">
    <property type="entry name" value="ANTI-SIGMA-F FACTOR RSBW"/>
    <property type="match status" value="1"/>
</dbReference>
<keyword evidence="3" id="KW-0067">ATP-binding</keyword>
<gene>
    <name evidence="3" type="ORF">ABT322_39170</name>
</gene>
<comment type="caution">
    <text evidence="3">The sequence shown here is derived from an EMBL/GenBank/DDBJ whole genome shotgun (WGS) entry which is preliminary data.</text>
</comment>
<evidence type="ECO:0000259" key="2">
    <source>
        <dbReference type="Pfam" id="PF13581"/>
    </source>
</evidence>
<name>A0ABV1VT07_9ACTN</name>
<keyword evidence="4" id="KW-1185">Reference proteome</keyword>
<dbReference type="RefSeq" id="WP_350725668.1">
    <property type="nucleotide sequence ID" value="NZ_JBEPCO010000075.1"/>
</dbReference>
<dbReference type="InterPro" id="IPR003594">
    <property type="entry name" value="HATPase_dom"/>
</dbReference>
<dbReference type="SUPFAM" id="SSF55874">
    <property type="entry name" value="ATPase domain of HSP90 chaperone/DNA topoisomerase II/histidine kinase"/>
    <property type="match status" value="1"/>
</dbReference>
<sequence>MTTIASLPIRERHAVALPYGRRAPAVARHITERWLKTTDQPDRVADAVLVVSELVTNAVRHTRDSCLLTLTLSGGQLDIAVADHGEELPDLHARAGGGERGGFGMKIVSQLGEQVRVVPALEGKTVHVLLGLEEG</sequence>
<keyword evidence="1" id="KW-0418">Kinase</keyword>
<evidence type="ECO:0000313" key="3">
    <source>
        <dbReference type="EMBL" id="MER6909634.1"/>
    </source>
</evidence>
<proteinExistence type="predicted"/>
<reference evidence="3 4" key="1">
    <citation type="submission" date="2024-06" db="EMBL/GenBank/DDBJ databases">
        <title>The Natural Products Discovery Center: Release of the First 8490 Sequenced Strains for Exploring Actinobacteria Biosynthetic Diversity.</title>
        <authorList>
            <person name="Kalkreuter E."/>
            <person name="Kautsar S.A."/>
            <person name="Yang D."/>
            <person name="Bader C.D."/>
            <person name="Teijaro C.N."/>
            <person name="Fluegel L."/>
            <person name="Davis C.M."/>
            <person name="Simpson J.R."/>
            <person name="Lauterbach L."/>
            <person name="Steele A.D."/>
            <person name="Gui C."/>
            <person name="Meng S."/>
            <person name="Li G."/>
            <person name="Viehrig K."/>
            <person name="Ye F."/>
            <person name="Su P."/>
            <person name="Kiefer A.F."/>
            <person name="Nichols A."/>
            <person name="Cepeda A.J."/>
            <person name="Yan W."/>
            <person name="Fan B."/>
            <person name="Jiang Y."/>
            <person name="Adhikari A."/>
            <person name="Zheng C.-J."/>
            <person name="Schuster L."/>
            <person name="Cowan T.M."/>
            <person name="Smanski M.J."/>
            <person name="Chevrette M.G."/>
            <person name="De Carvalho L.P.S."/>
            <person name="Shen B."/>
        </authorList>
    </citation>
    <scope>NUCLEOTIDE SEQUENCE [LARGE SCALE GENOMIC DNA]</scope>
    <source>
        <strain evidence="3 4">NPDC000632</strain>
    </source>
</reference>
<organism evidence="3 4">
    <name type="scientific">Streptomyces flaveolus</name>
    <dbReference type="NCBI Taxonomy" id="67297"/>
    <lineage>
        <taxon>Bacteria</taxon>
        <taxon>Bacillati</taxon>
        <taxon>Actinomycetota</taxon>
        <taxon>Actinomycetes</taxon>
        <taxon>Kitasatosporales</taxon>
        <taxon>Streptomycetaceae</taxon>
        <taxon>Streptomyces</taxon>
    </lineage>
</organism>
<dbReference type="InterPro" id="IPR036890">
    <property type="entry name" value="HATPase_C_sf"/>
</dbReference>
<accession>A0ABV1VT07</accession>
<dbReference type="InterPro" id="IPR050267">
    <property type="entry name" value="Anti-sigma-factor_SerPK"/>
</dbReference>
<dbReference type="GO" id="GO:0005524">
    <property type="term" value="F:ATP binding"/>
    <property type="evidence" value="ECO:0007669"/>
    <property type="project" value="UniProtKB-KW"/>
</dbReference>
<feature type="domain" description="Histidine kinase/HSP90-like ATPase" evidence="2">
    <location>
        <begin position="26"/>
        <end position="126"/>
    </location>
</feature>
<dbReference type="EMBL" id="JBEPCV010000073">
    <property type="protein sequence ID" value="MER6909634.1"/>
    <property type="molecule type" value="Genomic_DNA"/>
</dbReference>
<keyword evidence="1" id="KW-0808">Transferase</keyword>
<dbReference type="Pfam" id="PF13581">
    <property type="entry name" value="HATPase_c_2"/>
    <property type="match status" value="1"/>
</dbReference>
<dbReference type="CDD" id="cd16936">
    <property type="entry name" value="HATPase_RsbW-like"/>
    <property type="match status" value="1"/>
</dbReference>
<dbReference type="Proteomes" id="UP001490330">
    <property type="component" value="Unassembled WGS sequence"/>
</dbReference>
<keyword evidence="1" id="KW-0723">Serine/threonine-protein kinase</keyword>
<evidence type="ECO:0000313" key="4">
    <source>
        <dbReference type="Proteomes" id="UP001490330"/>
    </source>
</evidence>
<protein>
    <submittedName>
        <fullName evidence="3">ATP-binding protein</fullName>
    </submittedName>
</protein>
<dbReference type="PANTHER" id="PTHR35526">
    <property type="entry name" value="ANTI-SIGMA-F FACTOR RSBW-RELATED"/>
    <property type="match status" value="1"/>
</dbReference>
<evidence type="ECO:0000256" key="1">
    <source>
        <dbReference type="ARBA" id="ARBA00022527"/>
    </source>
</evidence>